<dbReference type="EMBL" id="CP137309">
    <property type="protein sequence ID" value="WQF84120.1"/>
    <property type="molecule type" value="Genomic_DNA"/>
</dbReference>
<proteinExistence type="predicted"/>
<dbReference type="KEGG" id="cdet:87945637"/>
<accession>A0AAX4IM94</accession>
<dbReference type="Proteomes" id="UP001322277">
    <property type="component" value="Chromosome 5"/>
</dbReference>
<dbReference type="AlphaFoldDB" id="A0AAX4IM94"/>
<dbReference type="RefSeq" id="XP_062781344.1">
    <property type="nucleotide sequence ID" value="XM_062925293.1"/>
</dbReference>
<reference evidence="2" key="1">
    <citation type="journal article" date="2023" name="bioRxiv">
        <title>Complete genome of the Medicago anthracnose fungus, Colletotrichum destructivum, reveals a mini-chromosome-like region within a core chromosome.</title>
        <authorList>
            <person name="Lapalu N."/>
            <person name="Simon A."/>
            <person name="Lu A."/>
            <person name="Plaumann P.-L."/>
            <person name="Amselem J."/>
            <person name="Pigne S."/>
            <person name="Auger A."/>
            <person name="Koch C."/>
            <person name="Dallery J.-F."/>
            <person name="O'Connell R.J."/>
        </authorList>
    </citation>
    <scope>NUCLEOTIDE SEQUENCE [LARGE SCALE GENOMIC DNA]</scope>
    <source>
        <strain evidence="2">CBS 520.97</strain>
    </source>
</reference>
<sequence length="76" mass="8565">MVRFSTKSMAEERVLKGNLGRCHGSDMTLTGITFTGMFAQDLNTSIPYQQGAHVSDQANGMRKEYRAATCWSWIHH</sequence>
<dbReference type="GeneID" id="87945637"/>
<evidence type="ECO:0000313" key="2">
    <source>
        <dbReference type="Proteomes" id="UP001322277"/>
    </source>
</evidence>
<organism evidence="1 2">
    <name type="scientific">Colletotrichum destructivum</name>
    <dbReference type="NCBI Taxonomy" id="34406"/>
    <lineage>
        <taxon>Eukaryota</taxon>
        <taxon>Fungi</taxon>
        <taxon>Dikarya</taxon>
        <taxon>Ascomycota</taxon>
        <taxon>Pezizomycotina</taxon>
        <taxon>Sordariomycetes</taxon>
        <taxon>Hypocreomycetidae</taxon>
        <taxon>Glomerellales</taxon>
        <taxon>Glomerellaceae</taxon>
        <taxon>Colletotrichum</taxon>
        <taxon>Colletotrichum destructivum species complex</taxon>
    </lineage>
</organism>
<keyword evidence="2" id="KW-1185">Reference proteome</keyword>
<protein>
    <submittedName>
        <fullName evidence="1">Uncharacterized protein</fullName>
    </submittedName>
</protein>
<name>A0AAX4IM94_9PEZI</name>
<gene>
    <name evidence="1" type="ORF">CDEST_09134</name>
</gene>
<evidence type="ECO:0000313" key="1">
    <source>
        <dbReference type="EMBL" id="WQF84120.1"/>
    </source>
</evidence>